<feature type="domain" description="Glycoside hydrolase family 2" evidence="8">
    <location>
        <begin position="706"/>
        <end position="805"/>
    </location>
</feature>
<feature type="domain" description="Glycoside hydrolase family 2 immunoglobulin-like beta-sandwich" evidence="4">
    <location>
        <begin position="215"/>
        <end position="305"/>
    </location>
</feature>
<dbReference type="Gene3D" id="2.60.120.260">
    <property type="entry name" value="Galactose-binding domain-like"/>
    <property type="match status" value="1"/>
</dbReference>
<comment type="caution">
    <text evidence="9">The sequence shown here is derived from an EMBL/GenBank/DDBJ whole genome shotgun (WGS) entry which is preliminary data.</text>
</comment>
<dbReference type="InterPro" id="IPR013783">
    <property type="entry name" value="Ig-like_fold"/>
</dbReference>
<evidence type="ECO:0008006" key="11">
    <source>
        <dbReference type="Google" id="ProtNLM"/>
    </source>
</evidence>
<dbReference type="SUPFAM" id="SSF49303">
    <property type="entry name" value="beta-Galactosidase/glucuronidase domain"/>
    <property type="match status" value="1"/>
</dbReference>
<gene>
    <name evidence="9" type="ORF">NS334_12405</name>
</gene>
<keyword evidence="2" id="KW-0378">Hydrolase</keyword>
<dbReference type="PATRIC" id="fig|869719.3.peg.2465"/>
<evidence type="ECO:0000256" key="1">
    <source>
        <dbReference type="ARBA" id="ARBA00007401"/>
    </source>
</evidence>
<dbReference type="InterPro" id="IPR006101">
    <property type="entry name" value="Glyco_hydro_2"/>
</dbReference>
<keyword evidence="10" id="KW-1185">Reference proteome</keyword>
<dbReference type="PRINTS" id="PR00132">
    <property type="entry name" value="GLHYDRLASE2"/>
</dbReference>
<proteinExistence type="inferred from homology"/>
<dbReference type="InterPro" id="IPR036156">
    <property type="entry name" value="Beta-gal/glucu_dom_sf"/>
</dbReference>
<evidence type="ECO:0000259" key="8">
    <source>
        <dbReference type="Pfam" id="PF18565"/>
    </source>
</evidence>
<feature type="domain" description="Glycoside hydrolase family 2 catalytic" evidence="5">
    <location>
        <begin position="314"/>
        <end position="463"/>
    </location>
</feature>
<feature type="domain" description="DUF4982" evidence="7">
    <location>
        <begin position="634"/>
        <end position="693"/>
    </location>
</feature>
<evidence type="ECO:0000259" key="6">
    <source>
        <dbReference type="Pfam" id="PF02837"/>
    </source>
</evidence>
<feature type="domain" description="Glycosyl hydrolases family 2 sugar binding" evidence="6">
    <location>
        <begin position="105"/>
        <end position="199"/>
    </location>
</feature>
<dbReference type="InterPro" id="IPR006103">
    <property type="entry name" value="Glyco_hydro_2_cat"/>
</dbReference>
<dbReference type="InterPro" id="IPR032311">
    <property type="entry name" value="DUF4982"/>
</dbReference>
<dbReference type="SUPFAM" id="SSF51445">
    <property type="entry name" value="(Trans)glycosidases"/>
    <property type="match status" value="1"/>
</dbReference>
<dbReference type="GO" id="GO:0005975">
    <property type="term" value="P:carbohydrate metabolic process"/>
    <property type="evidence" value="ECO:0007669"/>
    <property type="project" value="InterPro"/>
</dbReference>
<dbReference type="Pfam" id="PF16355">
    <property type="entry name" value="DUF4982"/>
    <property type="match status" value="1"/>
</dbReference>
<dbReference type="GO" id="GO:0004553">
    <property type="term" value="F:hydrolase activity, hydrolyzing O-glycosyl compounds"/>
    <property type="evidence" value="ECO:0007669"/>
    <property type="project" value="InterPro"/>
</dbReference>
<evidence type="ECO:0000259" key="7">
    <source>
        <dbReference type="Pfam" id="PF16355"/>
    </source>
</evidence>
<keyword evidence="3" id="KW-0326">Glycosidase</keyword>
<evidence type="ECO:0000256" key="3">
    <source>
        <dbReference type="ARBA" id="ARBA00023295"/>
    </source>
</evidence>
<name>A0A147HZN7_9SPHN</name>
<dbReference type="InterPro" id="IPR006102">
    <property type="entry name" value="Ig-like_GH2"/>
</dbReference>
<dbReference type="Gene3D" id="3.20.20.80">
    <property type="entry name" value="Glycosidases"/>
    <property type="match status" value="1"/>
</dbReference>
<dbReference type="InterPro" id="IPR051913">
    <property type="entry name" value="GH2_Domain-Containing"/>
</dbReference>
<dbReference type="Gene3D" id="2.60.40.10">
    <property type="entry name" value="Immunoglobulins"/>
    <property type="match status" value="3"/>
</dbReference>
<sequence length="812" mass="89593">MTRFKPDLRNQPLNTDWRFFRGDAPDYSSPSLDDAAWRAVDVPHDWSIEDLPGSDPALNAVVRDADTAPIWQKVTEAPVLIGPFDARLNDNRTSRQNANSFMSAYTVNGVGWYRKRLQLPSLSDDARVEITFDGVYMNSQVWLNGVMLAEHPYGYTAFTVDLTPHLRRDGDNVIAVRVANLGRNSRWYSGSGIYRHVWLDIVRNAGFEQSGLTVTTPSVSASTATVQVVARTVNAPADATLVTRVRDQAGRTVAETTGSPASASTLALSRPKRWSPETPNLYTVECELRSGDRVLDRMSSPLGVRTVEIDAANGLRINGKPYKLRGGCVHHDNGLLGAAAIDRAEVRKVELLKARGFNALRSAHNPSSPAFLDACDRLGILVIEESFDMWHLAKNPDDYHLYFDGWWKKDLTTMVRRAANHPSVIIWSVGNEIPERGEEDGVATAKMLVDEVHRLDPTRPATQAIPSFKVAGQTKTLDEIFNAAAAPVDVVGYNYQLKRYDPDHQLYPNRVMIGTESFPKEVDLIWRQVDRSPYILGDFVWSAMDYLGEASIGRVGLDGDARGQQDYPWFAAWCGDLDLIGQQRPQSLARDVVWGLSELEIAVQRPIPDGKEETPYDWGWRDELPSWSWAGAEGKTLSLSVYTRADRITVEVNGRKVADQALKPSETFMNEVPVTYEPGRLVVTAWRSGRRIARRTLETAGPATALRLSVDRARLANSRDELAYVTASVVDAAGRLVPDAVHVVELESVGPVELAAFGNANPRGVASFRQPVAKTWHGQALAIIRPKGPSGNASLTIRSKGLAGGVVRVSIG</sequence>
<organism evidence="9 10">
    <name type="scientific">Sphingomonas endophytica</name>
    <dbReference type="NCBI Taxonomy" id="869719"/>
    <lineage>
        <taxon>Bacteria</taxon>
        <taxon>Pseudomonadati</taxon>
        <taxon>Pseudomonadota</taxon>
        <taxon>Alphaproteobacteria</taxon>
        <taxon>Sphingomonadales</taxon>
        <taxon>Sphingomonadaceae</taxon>
        <taxon>Sphingomonas</taxon>
    </lineage>
</organism>
<evidence type="ECO:0000259" key="5">
    <source>
        <dbReference type="Pfam" id="PF02836"/>
    </source>
</evidence>
<evidence type="ECO:0000313" key="9">
    <source>
        <dbReference type="EMBL" id="KTT70455.1"/>
    </source>
</evidence>
<dbReference type="Pfam" id="PF18565">
    <property type="entry name" value="Glyco_hydro2_C5"/>
    <property type="match status" value="1"/>
</dbReference>
<dbReference type="SUPFAM" id="SSF49785">
    <property type="entry name" value="Galactose-binding domain-like"/>
    <property type="match status" value="1"/>
</dbReference>
<dbReference type="Pfam" id="PF02837">
    <property type="entry name" value="Glyco_hydro_2_N"/>
    <property type="match status" value="1"/>
</dbReference>
<dbReference type="Pfam" id="PF00703">
    <property type="entry name" value="Glyco_hydro_2"/>
    <property type="match status" value="1"/>
</dbReference>
<dbReference type="PANTHER" id="PTHR42732">
    <property type="entry name" value="BETA-GALACTOSIDASE"/>
    <property type="match status" value="1"/>
</dbReference>
<protein>
    <recommendedName>
        <fullName evidence="11">Beta-galactosidase</fullName>
    </recommendedName>
</protein>
<accession>A0A147HZN7</accession>
<dbReference type="PANTHER" id="PTHR42732:SF1">
    <property type="entry name" value="BETA-MANNOSIDASE"/>
    <property type="match status" value="1"/>
</dbReference>
<reference evidence="9 10" key="1">
    <citation type="journal article" date="2016" name="Front. Microbiol.">
        <title>Genomic Resource of Rice Seed Associated Bacteria.</title>
        <authorList>
            <person name="Midha S."/>
            <person name="Bansal K."/>
            <person name="Sharma S."/>
            <person name="Kumar N."/>
            <person name="Patil P.P."/>
            <person name="Chaudhry V."/>
            <person name="Patil P.B."/>
        </authorList>
    </citation>
    <scope>NUCLEOTIDE SEQUENCE [LARGE SCALE GENOMIC DNA]</scope>
    <source>
        <strain evidence="9 10">NS334</strain>
    </source>
</reference>
<dbReference type="InterPro" id="IPR040605">
    <property type="entry name" value="Glyco_hydro2_dom5"/>
</dbReference>
<dbReference type="EMBL" id="LDTB01000053">
    <property type="protein sequence ID" value="KTT70455.1"/>
    <property type="molecule type" value="Genomic_DNA"/>
</dbReference>
<dbReference type="InterPro" id="IPR006104">
    <property type="entry name" value="Glyco_hydro_2_N"/>
</dbReference>
<dbReference type="Pfam" id="PF02836">
    <property type="entry name" value="Glyco_hydro_2_C"/>
    <property type="match status" value="1"/>
</dbReference>
<comment type="similarity">
    <text evidence="1">Belongs to the glycosyl hydrolase 2 family.</text>
</comment>
<evidence type="ECO:0000256" key="2">
    <source>
        <dbReference type="ARBA" id="ARBA00022801"/>
    </source>
</evidence>
<evidence type="ECO:0000259" key="4">
    <source>
        <dbReference type="Pfam" id="PF00703"/>
    </source>
</evidence>
<dbReference type="InterPro" id="IPR017853">
    <property type="entry name" value="GH"/>
</dbReference>
<dbReference type="Proteomes" id="UP000074310">
    <property type="component" value="Unassembled WGS sequence"/>
</dbReference>
<dbReference type="AlphaFoldDB" id="A0A147HZN7"/>
<evidence type="ECO:0000313" key="10">
    <source>
        <dbReference type="Proteomes" id="UP000074310"/>
    </source>
</evidence>
<dbReference type="InterPro" id="IPR008979">
    <property type="entry name" value="Galactose-bd-like_sf"/>
</dbReference>